<evidence type="ECO:0000313" key="2">
    <source>
        <dbReference type="Proteomes" id="UP001055879"/>
    </source>
</evidence>
<dbReference type="EMBL" id="CM042057">
    <property type="protein sequence ID" value="KAI3693426.1"/>
    <property type="molecule type" value="Genomic_DNA"/>
</dbReference>
<organism evidence="1 2">
    <name type="scientific">Arctium lappa</name>
    <name type="common">Greater burdock</name>
    <name type="synonym">Lappa major</name>
    <dbReference type="NCBI Taxonomy" id="4217"/>
    <lineage>
        <taxon>Eukaryota</taxon>
        <taxon>Viridiplantae</taxon>
        <taxon>Streptophyta</taxon>
        <taxon>Embryophyta</taxon>
        <taxon>Tracheophyta</taxon>
        <taxon>Spermatophyta</taxon>
        <taxon>Magnoliopsida</taxon>
        <taxon>eudicotyledons</taxon>
        <taxon>Gunneridae</taxon>
        <taxon>Pentapetalae</taxon>
        <taxon>asterids</taxon>
        <taxon>campanulids</taxon>
        <taxon>Asterales</taxon>
        <taxon>Asteraceae</taxon>
        <taxon>Carduoideae</taxon>
        <taxon>Cardueae</taxon>
        <taxon>Arctiinae</taxon>
        <taxon>Arctium</taxon>
    </lineage>
</organism>
<reference evidence="2" key="1">
    <citation type="journal article" date="2022" name="Mol. Ecol. Resour.">
        <title>The genomes of chicory, endive, great burdock and yacon provide insights into Asteraceae palaeo-polyploidization history and plant inulin production.</title>
        <authorList>
            <person name="Fan W."/>
            <person name="Wang S."/>
            <person name="Wang H."/>
            <person name="Wang A."/>
            <person name="Jiang F."/>
            <person name="Liu H."/>
            <person name="Zhao H."/>
            <person name="Xu D."/>
            <person name="Zhang Y."/>
        </authorList>
    </citation>
    <scope>NUCLEOTIDE SEQUENCE [LARGE SCALE GENOMIC DNA]</scope>
    <source>
        <strain evidence="2">cv. Niubang</strain>
    </source>
</reference>
<proteinExistence type="predicted"/>
<evidence type="ECO:0000313" key="1">
    <source>
        <dbReference type="EMBL" id="KAI3693426.1"/>
    </source>
</evidence>
<name>A0ACB8Z6T3_ARCLA</name>
<gene>
    <name evidence="1" type="ORF">L6452_33261</name>
</gene>
<reference evidence="1 2" key="2">
    <citation type="journal article" date="2022" name="Mol. Ecol. Resour.">
        <title>The genomes of chicory, endive, great burdock and yacon provide insights into Asteraceae paleo-polyploidization history and plant inulin production.</title>
        <authorList>
            <person name="Fan W."/>
            <person name="Wang S."/>
            <person name="Wang H."/>
            <person name="Wang A."/>
            <person name="Jiang F."/>
            <person name="Liu H."/>
            <person name="Zhao H."/>
            <person name="Xu D."/>
            <person name="Zhang Y."/>
        </authorList>
    </citation>
    <scope>NUCLEOTIDE SEQUENCE [LARGE SCALE GENOMIC DNA]</scope>
    <source>
        <strain evidence="2">cv. Niubang</strain>
    </source>
</reference>
<keyword evidence="2" id="KW-1185">Reference proteome</keyword>
<protein>
    <submittedName>
        <fullName evidence="1">Uncharacterized protein</fullName>
    </submittedName>
</protein>
<dbReference type="Proteomes" id="UP001055879">
    <property type="component" value="Linkage Group LG11"/>
</dbReference>
<accession>A0ACB8Z6T3</accession>
<sequence>MATQQGPPSRPWFRLATMAARPPAPAPPTAQPDQPPPPPPLRPAFIRPAFAQTSQPSPPPQPPTNVVPSPTTLPKESPPMPPSPNHRTPPSRSTPPPLTATMARLVTNRAAATPTSSPPKTVKPLEKTSPPSPNIKPLSHPPSPLALPSPQLKSYDAPEYDQKSVLVQETKEKPKGSNDGTDLRRHMARDTRNPINGATKKPEASKKHLDSEDLGMRIVTIAGENRGAIMDLTPFGSNKTHKFGSLHAKIDNRHASSDGEKSGTNSDGKSKAKNKNQKSKSSPLMSGSVVNSNVQGVNNSILYNCSTTHHDPGIHLSLSRKPGGGHGFLLKDHKDHIN</sequence>
<comment type="caution">
    <text evidence="1">The sequence shown here is derived from an EMBL/GenBank/DDBJ whole genome shotgun (WGS) entry which is preliminary data.</text>
</comment>